<evidence type="ECO:0000259" key="1">
    <source>
        <dbReference type="Pfam" id="PF11160"/>
    </source>
</evidence>
<comment type="caution">
    <text evidence="2">The sequence shown here is derived from an EMBL/GenBank/DDBJ whole genome shotgun (WGS) entry which is preliminary data.</text>
</comment>
<dbReference type="InterPro" id="IPR021331">
    <property type="entry name" value="Hva1_TUDOR"/>
</dbReference>
<gene>
    <name evidence="2" type="ORF">V5O48_015276</name>
</gene>
<keyword evidence="3" id="KW-1185">Reference proteome</keyword>
<dbReference type="Pfam" id="PF11160">
    <property type="entry name" value="Hva1_TUDOR"/>
    <property type="match status" value="1"/>
</dbReference>
<organism evidence="2 3">
    <name type="scientific">Marasmius crinis-equi</name>
    <dbReference type="NCBI Taxonomy" id="585013"/>
    <lineage>
        <taxon>Eukaryota</taxon>
        <taxon>Fungi</taxon>
        <taxon>Dikarya</taxon>
        <taxon>Basidiomycota</taxon>
        <taxon>Agaricomycotina</taxon>
        <taxon>Agaricomycetes</taxon>
        <taxon>Agaricomycetidae</taxon>
        <taxon>Agaricales</taxon>
        <taxon>Marasmiineae</taxon>
        <taxon>Marasmiaceae</taxon>
        <taxon>Marasmius</taxon>
    </lineage>
</organism>
<evidence type="ECO:0000313" key="3">
    <source>
        <dbReference type="Proteomes" id="UP001465976"/>
    </source>
</evidence>
<name>A0ABR3EUZ4_9AGAR</name>
<dbReference type="Proteomes" id="UP001465976">
    <property type="component" value="Unassembled WGS sequence"/>
</dbReference>
<proteinExistence type="predicted"/>
<feature type="domain" description="Hypervirulence associated protein TUDOR" evidence="1">
    <location>
        <begin position="7"/>
        <end position="73"/>
    </location>
</feature>
<sequence length="81" mass="8700">MSSYKVGDHVEYQAIGGGNVENSTTTGVIIDIIDQKQAAGDTGVQVNASEDEPRFLIRNDNTQKETAYKATNIVGVVEKAK</sequence>
<dbReference type="EMBL" id="JBAHYK010001797">
    <property type="protein sequence ID" value="KAL0566723.1"/>
    <property type="molecule type" value="Genomic_DNA"/>
</dbReference>
<reference evidence="2 3" key="1">
    <citation type="submission" date="2024-02" db="EMBL/GenBank/DDBJ databases">
        <title>A draft genome for the cacao thread blight pathogen Marasmius crinis-equi.</title>
        <authorList>
            <person name="Cohen S.P."/>
            <person name="Baruah I.K."/>
            <person name="Amoako-Attah I."/>
            <person name="Bukari Y."/>
            <person name="Meinhardt L.W."/>
            <person name="Bailey B.A."/>
        </authorList>
    </citation>
    <scope>NUCLEOTIDE SEQUENCE [LARGE SCALE GENOMIC DNA]</scope>
    <source>
        <strain evidence="2 3">GH-76</strain>
    </source>
</reference>
<protein>
    <recommendedName>
        <fullName evidence="1">Hypervirulence associated protein TUDOR domain-containing protein</fullName>
    </recommendedName>
</protein>
<evidence type="ECO:0000313" key="2">
    <source>
        <dbReference type="EMBL" id="KAL0566723.1"/>
    </source>
</evidence>
<accession>A0ABR3EUZ4</accession>